<reference evidence="1" key="1">
    <citation type="submission" date="2021-06" db="EMBL/GenBank/DDBJ databases">
        <authorList>
            <person name="Hodson N. C."/>
            <person name="Mongue J. A."/>
            <person name="Jaron S. K."/>
        </authorList>
    </citation>
    <scope>NUCLEOTIDE SEQUENCE</scope>
</reference>
<comment type="caution">
    <text evidence="1">The sequence shown here is derived from an EMBL/GenBank/DDBJ whole genome shotgun (WGS) entry which is preliminary data.</text>
</comment>
<dbReference type="AlphaFoldDB" id="A0A8J2P407"/>
<dbReference type="Proteomes" id="UP000708208">
    <property type="component" value="Unassembled WGS sequence"/>
</dbReference>
<evidence type="ECO:0000313" key="2">
    <source>
        <dbReference type="Proteomes" id="UP000708208"/>
    </source>
</evidence>
<proteinExistence type="predicted"/>
<protein>
    <submittedName>
        <fullName evidence="1">Uncharacterized protein</fullName>
    </submittedName>
</protein>
<keyword evidence="2" id="KW-1185">Reference proteome</keyword>
<sequence length="38" mass="3934">LAVTGEAQVVSVLAREKESSLGKVLDVMSGRVCDITTA</sequence>
<feature type="non-terminal residue" evidence="1">
    <location>
        <position position="1"/>
    </location>
</feature>
<accession>A0A8J2P407</accession>
<organism evidence="1 2">
    <name type="scientific">Allacma fusca</name>
    <dbReference type="NCBI Taxonomy" id="39272"/>
    <lineage>
        <taxon>Eukaryota</taxon>
        <taxon>Metazoa</taxon>
        <taxon>Ecdysozoa</taxon>
        <taxon>Arthropoda</taxon>
        <taxon>Hexapoda</taxon>
        <taxon>Collembola</taxon>
        <taxon>Symphypleona</taxon>
        <taxon>Sminthuridae</taxon>
        <taxon>Allacma</taxon>
    </lineage>
</organism>
<gene>
    <name evidence="1" type="ORF">AFUS01_LOCUS19712</name>
</gene>
<dbReference type="EMBL" id="CAJVCH010205980">
    <property type="protein sequence ID" value="CAG7731105.1"/>
    <property type="molecule type" value="Genomic_DNA"/>
</dbReference>
<evidence type="ECO:0000313" key="1">
    <source>
        <dbReference type="EMBL" id="CAG7731105.1"/>
    </source>
</evidence>
<name>A0A8J2P407_9HEXA</name>